<dbReference type="Gene3D" id="2.60.40.10">
    <property type="entry name" value="Immunoglobulins"/>
    <property type="match status" value="1"/>
</dbReference>
<dbReference type="SUPFAM" id="SSF49265">
    <property type="entry name" value="Fibronectin type III"/>
    <property type="match status" value="1"/>
</dbReference>
<reference evidence="5" key="1">
    <citation type="submission" date="2022-09" db="EMBL/GenBank/DDBJ databases">
        <authorList>
            <person name="Li D."/>
            <person name="Cheng J."/>
            <person name="Li Y."/>
        </authorList>
    </citation>
    <scope>NUCLEOTIDE SEQUENCE</scope>
    <source>
        <strain evidence="5">DL</strain>
    </source>
</reference>
<keyword evidence="1" id="KW-0378">Hydrolase</keyword>
<keyword evidence="1" id="KW-0326">Glycosidase</keyword>
<feature type="chain" id="PRO_5047390789" evidence="3">
    <location>
        <begin position="29"/>
        <end position="749"/>
    </location>
</feature>
<organism evidence="5 6">
    <name type="scientific">Arthrobacter koreensis</name>
    <dbReference type="NCBI Taxonomy" id="199136"/>
    <lineage>
        <taxon>Bacteria</taxon>
        <taxon>Bacillati</taxon>
        <taxon>Actinomycetota</taxon>
        <taxon>Actinomycetes</taxon>
        <taxon>Micrococcales</taxon>
        <taxon>Micrococcaceae</taxon>
        <taxon>Arthrobacter</taxon>
    </lineage>
</organism>
<keyword evidence="6" id="KW-1185">Reference proteome</keyword>
<dbReference type="SUPFAM" id="SSF49899">
    <property type="entry name" value="Concanavalin A-like lectins/glucanases"/>
    <property type="match status" value="1"/>
</dbReference>
<feature type="domain" description="Fibronectin type-III" evidence="4">
    <location>
        <begin position="411"/>
        <end position="513"/>
    </location>
</feature>
<sequence>MRKKMTALLTGAVMVTASLFGLAAPANAISPGVSFAANDLPTWQTNGIVWALAEANGIIYAGGTFTAVRPPGVGAGGSGSRSAVNFAAFDAYTGNPTNCNLSVTGGSATVRALDVSPDGRTLYIGGNFGAVNGVTTTRIAAVNLPGCTVKTDFRPGGVSATVRAIESTDNTVYFGGDFRTVGGTSRSMAAAVSTTGALLPWTANGDEPVRVLHAPPGKDVVILGGDFLTMNGADSKALAVVNRLTGGNVRTYPNFFIPRTSVVKSIDSDGTSFFIGNEGTGGGVFDGRARFDLGTYNQVWRDTCLGATQAVSVYNRALYSAHHAHNCASMNGFTDGVRIHLSAQDVDRPSPMLQWNPITNDGIGEGIGPRALVHTTTGSNDVLWSGGEFTTVNGKGQQGLTRFGPGPGTAGPGTPQFVAAESLTAGQNVIRWQTTSDPDDSNLTYSVYRNGSSTPLGTVQASSLWWDLPQASFTDTTATPGIGYSYRVRANDPDGHVGPLSAQVYVVTSTTPPHYAAAVLADGAATYWRLGETFNAAGDSSPGNRIGLPYGKPVMASAAGALTGDANKATSFDGVDDFIYGPQLIAAPGVYTVESWFRTNTTTGGKIMGFGNGLPRRDGANPGLSSNYGRHVYMTNAGNLIFGEWTGGAARTVKSPGTYNDNSWHHVVATQGPAGMALYVDGVRVASNTVTGTQTAAGSWRIGGDQIGAGNWPEAPSSRWFKGSIDEFAYYPSVLTSAQVSNHNQLGRR</sequence>
<dbReference type="Gene3D" id="2.60.120.200">
    <property type="match status" value="1"/>
</dbReference>
<keyword evidence="3" id="KW-0732">Signal</keyword>
<keyword evidence="2" id="KW-0119">Carbohydrate metabolism</keyword>
<gene>
    <name evidence="5" type="ORF">N9A08_05130</name>
</gene>
<dbReference type="InterPro" id="IPR013783">
    <property type="entry name" value="Ig-like_fold"/>
</dbReference>
<evidence type="ECO:0000256" key="2">
    <source>
        <dbReference type="ARBA" id="ARBA00023326"/>
    </source>
</evidence>
<evidence type="ECO:0000256" key="1">
    <source>
        <dbReference type="ARBA" id="ARBA00023295"/>
    </source>
</evidence>
<evidence type="ECO:0000313" key="5">
    <source>
        <dbReference type="EMBL" id="UYB37041.1"/>
    </source>
</evidence>
<dbReference type="Pfam" id="PF13385">
    <property type="entry name" value="Laminin_G_3"/>
    <property type="match status" value="1"/>
</dbReference>
<dbReference type="InterPro" id="IPR013320">
    <property type="entry name" value="ConA-like_dom_sf"/>
</dbReference>
<dbReference type="InterPro" id="IPR036116">
    <property type="entry name" value="FN3_sf"/>
</dbReference>
<keyword evidence="2" id="KW-0624">Polysaccharide degradation</keyword>
<name>A0ABY6FUX9_9MICC</name>
<dbReference type="RefSeq" id="WP_263128607.1">
    <property type="nucleotide sequence ID" value="NZ_CP106856.1"/>
</dbReference>
<accession>A0ABY6FUX9</accession>
<dbReference type="PROSITE" id="PS50853">
    <property type="entry name" value="FN3"/>
    <property type="match status" value="1"/>
</dbReference>
<proteinExistence type="predicted"/>
<dbReference type="InterPro" id="IPR003961">
    <property type="entry name" value="FN3_dom"/>
</dbReference>
<feature type="signal peptide" evidence="3">
    <location>
        <begin position="1"/>
        <end position="28"/>
    </location>
</feature>
<dbReference type="EMBL" id="CP106856">
    <property type="protein sequence ID" value="UYB37041.1"/>
    <property type="molecule type" value="Genomic_DNA"/>
</dbReference>
<evidence type="ECO:0000313" key="6">
    <source>
        <dbReference type="Proteomes" id="UP001063368"/>
    </source>
</evidence>
<dbReference type="Proteomes" id="UP001063368">
    <property type="component" value="Chromosome"/>
</dbReference>
<evidence type="ECO:0000259" key="4">
    <source>
        <dbReference type="PROSITE" id="PS50853"/>
    </source>
</evidence>
<dbReference type="SUPFAM" id="SSF69304">
    <property type="entry name" value="Tricorn protease N-terminal domain"/>
    <property type="match status" value="1"/>
</dbReference>
<protein>
    <submittedName>
        <fullName evidence="5">LamG domain-containing protein</fullName>
    </submittedName>
</protein>
<evidence type="ECO:0000256" key="3">
    <source>
        <dbReference type="SAM" id="SignalP"/>
    </source>
</evidence>